<keyword evidence="22" id="KW-1185">Reference proteome</keyword>
<dbReference type="Pfam" id="PF22151">
    <property type="entry name" value="Fer4_NDSU1"/>
    <property type="match status" value="1"/>
</dbReference>
<evidence type="ECO:0000256" key="5">
    <source>
        <dbReference type="ARBA" id="ARBA00022485"/>
    </source>
</evidence>
<keyword evidence="7" id="KW-0479">Metal-binding</keyword>
<evidence type="ECO:0000256" key="13">
    <source>
        <dbReference type="ARBA" id="ARBA00023136"/>
    </source>
</evidence>
<dbReference type="Gene3D" id="3.40.50.740">
    <property type="match status" value="1"/>
</dbReference>
<evidence type="ECO:0000256" key="12">
    <source>
        <dbReference type="ARBA" id="ARBA00023027"/>
    </source>
</evidence>
<dbReference type="PROSITE" id="PS51839">
    <property type="entry name" value="4FE4S_HC3"/>
    <property type="match status" value="1"/>
</dbReference>
<feature type="domain" description="4Fe-4S Mo/W bis-MGD-type" evidence="19">
    <location>
        <begin position="215"/>
        <end position="271"/>
    </location>
</feature>
<evidence type="ECO:0000256" key="16">
    <source>
        <dbReference type="RuleBase" id="RU004523"/>
    </source>
</evidence>
<dbReference type="SUPFAM" id="SSF53706">
    <property type="entry name" value="Formate dehydrogenase/DMSO reductase, domains 1-3"/>
    <property type="match status" value="1"/>
</dbReference>
<dbReference type="PROSITE" id="PS00642">
    <property type="entry name" value="COMPLEX1_75K_2"/>
    <property type="match status" value="1"/>
</dbReference>
<evidence type="ECO:0000256" key="1">
    <source>
        <dbReference type="ARBA" id="ARBA00001966"/>
    </source>
</evidence>
<feature type="transmembrane region" description="Helical" evidence="17">
    <location>
        <begin position="695"/>
        <end position="714"/>
    </location>
</feature>
<feature type="domain" description="4Fe-4S His(Cys)3-ligated-type" evidence="20">
    <location>
        <begin position="78"/>
        <end position="117"/>
    </location>
</feature>
<evidence type="ECO:0000259" key="18">
    <source>
        <dbReference type="PROSITE" id="PS51085"/>
    </source>
</evidence>
<dbReference type="GO" id="GO:0016651">
    <property type="term" value="F:oxidoreductase activity, acting on NAD(P)H"/>
    <property type="evidence" value="ECO:0007669"/>
    <property type="project" value="InterPro"/>
</dbReference>
<keyword evidence="12" id="KW-0520">NAD</keyword>
<keyword evidence="11" id="KW-0411">Iron-sulfur</keyword>
<comment type="cofactor">
    <cofactor evidence="14">
        <name>[2Fe-2S] cluster</name>
        <dbReference type="ChEBI" id="CHEBI:190135"/>
    </cofactor>
</comment>
<dbReference type="CDD" id="cd00207">
    <property type="entry name" value="fer2"/>
    <property type="match status" value="1"/>
</dbReference>
<dbReference type="NCBIfam" id="TIGR01973">
    <property type="entry name" value="NuoG"/>
    <property type="match status" value="1"/>
</dbReference>
<dbReference type="Proteomes" id="UP001174909">
    <property type="component" value="Unassembled WGS sequence"/>
</dbReference>
<dbReference type="Pfam" id="PF10588">
    <property type="entry name" value="NADH-G_4Fe-4S_3"/>
    <property type="match status" value="1"/>
</dbReference>
<evidence type="ECO:0000313" key="22">
    <source>
        <dbReference type="Proteomes" id="UP001174909"/>
    </source>
</evidence>
<dbReference type="GO" id="GO:0051539">
    <property type="term" value="F:4 iron, 4 sulfur cluster binding"/>
    <property type="evidence" value="ECO:0007669"/>
    <property type="project" value="UniProtKB-KW"/>
</dbReference>
<dbReference type="PANTHER" id="PTHR43105">
    <property type="entry name" value="RESPIRATORY NITRATE REDUCTASE"/>
    <property type="match status" value="1"/>
</dbReference>
<comment type="similarity">
    <text evidence="3 16">Belongs to the complex I 75 kDa subunit family.</text>
</comment>
<evidence type="ECO:0000256" key="11">
    <source>
        <dbReference type="ARBA" id="ARBA00023014"/>
    </source>
</evidence>
<dbReference type="FunFam" id="3.30.70.20:FF:000002">
    <property type="entry name" value="NADH-ubiquinone oxidoreductase 75 kDa subunit"/>
    <property type="match status" value="1"/>
</dbReference>
<name>A0AA35SMW5_GEOBA</name>
<evidence type="ECO:0000256" key="17">
    <source>
        <dbReference type="SAM" id="Phobius"/>
    </source>
</evidence>
<dbReference type="PROSITE" id="PS00643">
    <property type="entry name" value="COMPLEX1_75K_3"/>
    <property type="match status" value="1"/>
</dbReference>
<keyword evidence="13 17" id="KW-0472">Membrane</keyword>
<dbReference type="AlphaFoldDB" id="A0AA35SMW5"/>
<dbReference type="PROSITE" id="PS00641">
    <property type="entry name" value="COMPLEX1_75K_1"/>
    <property type="match status" value="1"/>
</dbReference>
<comment type="caution">
    <text evidence="21">The sequence shown here is derived from an EMBL/GenBank/DDBJ whole genome shotgun (WGS) entry which is preliminary data.</text>
</comment>
<gene>
    <name evidence="21" type="ORF">GBAR_LOCUS18144</name>
</gene>
<dbReference type="FunFam" id="3.10.20.740:FF:000001">
    <property type="entry name" value="NADH-quinone oxidoreductase subunit G"/>
    <property type="match status" value="1"/>
</dbReference>
<dbReference type="InterPro" id="IPR054351">
    <property type="entry name" value="NADH_UbQ_OxRdtase_ferredoxin"/>
</dbReference>
<dbReference type="PROSITE" id="PS51669">
    <property type="entry name" value="4FE4S_MOW_BIS_MGD"/>
    <property type="match status" value="1"/>
</dbReference>
<dbReference type="InterPro" id="IPR001694">
    <property type="entry name" value="NADH_UbQ_OxRdtase_su1/FPO"/>
</dbReference>
<dbReference type="SUPFAM" id="SSF54292">
    <property type="entry name" value="2Fe-2S ferredoxin-like"/>
    <property type="match status" value="1"/>
</dbReference>
<comment type="catalytic activity">
    <reaction evidence="15">
        <text>a ubiquinone + NADH + 5 H(+)(in) = a ubiquinol + NAD(+) + 4 H(+)(out)</text>
        <dbReference type="Rhea" id="RHEA:29091"/>
        <dbReference type="Rhea" id="RHEA-COMP:9565"/>
        <dbReference type="Rhea" id="RHEA-COMP:9566"/>
        <dbReference type="ChEBI" id="CHEBI:15378"/>
        <dbReference type="ChEBI" id="CHEBI:16389"/>
        <dbReference type="ChEBI" id="CHEBI:17976"/>
        <dbReference type="ChEBI" id="CHEBI:57540"/>
        <dbReference type="ChEBI" id="CHEBI:57945"/>
        <dbReference type="EC" id="7.1.1.2"/>
    </reaction>
</comment>
<keyword evidence="10" id="KW-0408">Iron</keyword>
<dbReference type="InterPro" id="IPR006963">
    <property type="entry name" value="Mopterin_OxRdtase_4Fe-4S_dom"/>
</dbReference>
<dbReference type="SMART" id="SM00929">
    <property type="entry name" value="NADH-G_4Fe-4S_3"/>
    <property type="match status" value="1"/>
</dbReference>
<feature type="transmembrane region" description="Helical" evidence="17">
    <location>
        <begin position="654"/>
        <end position="675"/>
    </location>
</feature>
<dbReference type="InterPro" id="IPR001041">
    <property type="entry name" value="2Fe-2S_ferredoxin-type"/>
</dbReference>
<comment type="subcellular location">
    <subcellularLocation>
        <location evidence="2">Membrane</location>
        <topology evidence="2">Multi-pass membrane protein</topology>
    </subcellularLocation>
</comment>
<dbReference type="GO" id="GO:0045271">
    <property type="term" value="C:respiratory chain complex I"/>
    <property type="evidence" value="ECO:0007669"/>
    <property type="project" value="UniProtKB-ARBA"/>
</dbReference>
<dbReference type="Pfam" id="PF00384">
    <property type="entry name" value="Molybdopterin"/>
    <property type="match status" value="1"/>
</dbReference>
<keyword evidence="9 17" id="KW-1133">Transmembrane helix</keyword>
<evidence type="ECO:0000256" key="9">
    <source>
        <dbReference type="ARBA" id="ARBA00022989"/>
    </source>
</evidence>
<dbReference type="GO" id="GO:0005743">
    <property type="term" value="C:mitochondrial inner membrane"/>
    <property type="evidence" value="ECO:0007669"/>
    <property type="project" value="UniProtKB-ARBA"/>
</dbReference>
<evidence type="ECO:0000256" key="3">
    <source>
        <dbReference type="ARBA" id="ARBA00005404"/>
    </source>
</evidence>
<evidence type="ECO:0000256" key="6">
    <source>
        <dbReference type="ARBA" id="ARBA00022692"/>
    </source>
</evidence>
<evidence type="ECO:0000256" key="15">
    <source>
        <dbReference type="ARBA" id="ARBA00049551"/>
    </source>
</evidence>
<dbReference type="InterPro" id="IPR036010">
    <property type="entry name" value="2Fe-2S_ferredoxin-like_sf"/>
</dbReference>
<dbReference type="SUPFAM" id="SSF54862">
    <property type="entry name" value="4Fe-4S ferredoxins"/>
    <property type="match status" value="1"/>
</dbReference>
<dbReference type="Pfam" id="PF13510">
    <property type="entry name" value="Fer2_4"/>
    <property type="match status" value="1"/>
</dbReference>
<evidence type="ECO:0000256" key="10">
    <source>
        <dbReference type="ARBA" id="ARBA00023004"/>
    </source>
</evidence>
<organism evidence="21 22">
    <name type="scientific">Geodia barretti</name>
    <name type="common">Barrett's horny sponge</name>
    <dbReference type="NCBI Taxonomy" id="519541"/>
    <lineage>
        <taxon>Eukaryota</taxon>
        <taxon>Metazoa</taxon>
        <taxon>Porifera</taxon>
        <taxon>Demospongiae</taxon>
        <taxon>Heteroscleromorpha</taxon>
        <taxon>Tetractinellida</taxon>
        <taxon>Astrophorina</taxon>
        <taxon>Geodiidae</taxon>
        <taxon>Geodia</taxon>
    </lineage>
</organism>
<evidence type="ECO:0000313" key="21">
    <source>
        <dbReference type="EMBL" id="CAI8032047.1"/>
    </source>
</evidence>
<dbReference type="Gene3D" id="3.10.20.740">
    <property type="match status" value="1"/>
</dbReference>
<dbReference type="InterPro" id="IPR019574">
    <property type="entry name" value="NADH_UbQ_OxRdtase_Gsu_4Fe4S-bd"/>
</dbReference>
<dbReference type="FunFam" id="3.30.200.210:FF:000002">
    <property type="entry name" value="NADH-ubiquinone oxidoreductase 75 kDa subunit"/>
    <property type="match status" value="1"/>
</dbReference>
<evidence type="ECO:0000256" key="7">
    <source>
        <dbReference type="ARBA" id="ARBA00022723"/>
    </source>
</evidence>
<keyword evidence="5" id="KW-0004">4Fe-4S</keyword>
<evidence type="ECO:0000259" key="19">
    <source>
        <dbReference type="PROSITE" id="PS51669"/>
    </source>
</evidence>
<evidence type="ECO:0000256" key="4">
    <source>
        <dbReference type="ARBA" id="ARBA00013888"/>
    </source>
</evidence>
<dbReference type="CDD" id="cd02773">
    <property type="entry name" value="MopB_Res-Cmplx1_Nad11"/>
    <property type="match status" value="1"/>
</dbReference>
<dbReference type="Pfam" id="PF00146">
    <property type="entry name" value="NADHdh"/>
    <property type="match status" value="1"/>
</dbReference>
<dbReference type="GO" id="GO:0046872">
    <property type="term" value="F:metal ion binding"/>
    <property type="evidence" value="ECO:0007669"/>
    <property type="project" value="UniProtKB-KW"/>
</dbReference>
<sequence>MTTLTIDGAEITVEPGSTVMQACVQAGKEIPHFCYHDRLSIAGNCRMCLVEMERSPKPIASCAMPAADGMVIRTDTPEVKKAREGVMEFLLINHPLDCPICDQGGECDLQDQAMAYGRHFSRFDEGKRAVRDKDVGPLIETIMTRCIHCTRCIRFADEIAGVEEFGAVFRGEHMEIGTYVEKAVTSELSGNMIDLCPVGALTSKPYAFVARSWELRTTETVDVLDAVGSNIRVDTRGTEVLRVVPRLHDDVNEEWISDKSRFACDGLRRRRLDRCYVRRDGRLEAASWAEAFDAIAAAAEGLEGGQIAALAGDSADCEAMTALADLMAALGSPHLDCRQDGAKLDPASRVSYLFNTTIAGIEDTDAILLIGTNPRWEAALANARIRKRWRRGGLKVGAIGPETDLTFPYEHLGDGPESLAALAAGEHPFADDLKAAERPMMIVGMGALTRPDGAAVLAQARALAEAFGMIVDGWNGFNVLHTAAARVGGLDLGFVPGEGGRDTAAICEGAGSGAIRLLYLLGADELGLARPENCFVVYQGHHGDSGARIADVILPGAAYTEKPGTYVNLEGRPQRAYAATAPLGDAREDWRILRALSAHLGKPLAYDTLDELRARMVERAPTLAAIDRLSPATALSVILFLGGWLPPFHVEPLMAVPGVVWFLLKTAVVVFFFTWTRATLPRYRYDQLMRLGWKVFLPASLAMVVIVAGALHAFDWLPR</sequence>
<evidence type="ECO:0000256" key="8">
    <source>
        <dbReference type="ARBA" id="ARBA00022967"/>
    </source>
</evidence>
<dbReference type="PROSITE" id="PS51085">
    <property type="entry name" value="2FE2S_FER_2"/>
    <property type="match status" value="1"/>
</dbReference>
<protein>
    <recommendedName>
        <fullName evidence="4">NADH-ubiquinone oxidoreductase 75 kDa subunit, mitochondrial</fullName>
    </recommendedName>
</protein>
<evidence type="ECO:0000259" key="20">
    <source>
        <dbReference type="PROSITE" id="PS51839"/>
    </source>
</evidence>
<dbReference type="InterPro" id="IPR010228">
    <property type="entry name" value="NADH_UbQ_OxRdtase_Gsu"/>
</dbReference>
<dbReference type="EMBL" id="CASHTH010002581">
    <property type="protein sequence ID" value="CAI8032047.1"/>
    <property type="molecule type" value="Genomic_DNA"/>
</dbReference>
<dbReference type="Gene3D" id="3.30.200.210">
    <property type="match status" value="1"/>
</dbReference>
<dbReference type="Gene3D" id="3.30.70.20">
    <property type="match status" value="1"/>
</dbReference>
<dbReference type="GO" id="GO:0042773">
    <property type="term" value="P:ATP synthesis coupled electron transport"/>
    <property type="evidence" value="ECO:0007669"/>
    <property type="project" value="InterPro"/>
</dbReference>
<keyword evidence="8" id="KW-1278">Translocase</keyword>
<dbReference type="PANTHER" id="PTHR43105:SF13">
    <property type="entry name" value="NADH-UBIQUINONE OXIDOREDUCTASE 75 KDA SUBUNIT, MITOCHONDRIAL"/>
    <property type="match status" value="1"/>
</dbReference>
<dbReference type="GO" id="GO:0008137">
    <property type="term" value="F:NADH dehydrogenase (ubiquinone) activity"/>
    <property type="evidence" value="ECO:0007669"/>
    <property type="project" value="UniProtKB-EC"/>
</dbReference>
<dbReference type="InterPro" id="IPR000283">
    <property type="entry name" value="NADH_UbQ_OxRdtase_75kDa_su_CS"/>
</dbReference>
<dbReference type="InterPro" id="IPR050123">
    <property type="entry name" value="Prok_molybdopt-oxidoreductase"/>
</dbReference>
<comment type="cofactor">
    <cofactor evidence="1">
        <name>[4Fe-4S] cluster</name>
        <dbReference type="ChEBI" id="CHEBI:49883"/>
    </cofactor>
</comment>
<proteinExistence type="inferred from homology"/>
<keyword evidence="6 17" id="KW-0812">Transmembrane</keyword>
<reference evidence="21" key="1">
    <citation type="submission" date="2023-03" db="EMBL/GenBank/DDBJ databases">
        <authorList>
            <person name="Steffen K."/>
            <person name="Cardenas P."/>
        </authorList>
    </citation>
    <scope>NUCLEOTIDE SEQUENCE</scope>
</reference>
<evidence type="ECO:0000256" key="2">
    <source>
        <dbReference type="ARBA" id="ARBA00004141"/>
    </source>
</evidence>
<dbReference type="Pfam" id="PF22117">
    <property type="entry name" value="Fer4_Nqo3"/>
    <property type="match status" value="1"/>
</dbReference>
<evidence type="ECO:0000256" key="14">
    <source>
        <dbReference type="ARBA" id="ARBA00034078"/>
    </source>
</evidence>
<accession>A0AA35SMW5</accession>
<dbReference type="InterPro" id="IPR006656">
    <property type="entry name" value="Mopterin_OxRdtase"/>
</dbReference>
<feature type="domain" description="2Fe-2S ferredoxin-type" evidence="18">
    <location>
        <begin position="1"/>
        <end position="78"/>
    </location>
</feature>